<keyword evidence="2" id="KW-1185">Reference proteome</keyword>
<evidence type="ECO:0000313" key="2">
    <source>
        <dbReference type="Proteomes" id="UP000468581"/>
    </source>
</evidence>
<organism evidence="1 2">
    <name type="scientific">Leptobacterium flavescens</name>
    <dbReference type="NCBI Taxonomy" id="472055"/>
    <lineage>
        <taxon>Bacteria</taxon>
        <taxon>Pseudomonadati</taxon>
        <taxon>Bacteroidota</taxon>
        <taxon>Flavobacteriia</taxon>
        <taxon>Flavobacteriales</taxon>
        <taxon>Flavobacteriaceae</taxon>
        <taxon>Leptobacterium</taxon>
    </lineage>
</organism>
<comment type="caution">
    <text evidence="1">The sequence shown here is derived from an EMBL/GenBank/DDBJ whole genome shotgun (WGS) entry which is preliminary data.</text>
</comment>
<proteinExistence type="predicted"/>
<dbReference type="EMBL" id="JAABOO010000004">
    <property type="protein sequence ID" value="NER15406.1"/>
    <property type="molecule type" value="Genomic_DNA"/>
</dbReference>
<gene>
    <name evidence="1" type="ORF">GWK08_18270</name>
</gene>
<protein>
    <submittedName>
        <fullName evidence="1">Uncharacterized protein</fullName>
    </submittedName>
</protein>
<dbReference type="AlphaFoldDB" id="A0A6P0UY82"/>
<dbReference type="Proteomes" id="UP000468581">
    <property type="component" value="Unassembled WGS sequence"/>
</dbReference>
<name>A0A6P0UY82_9FLAO</name>
<dbReference type="RefSeq" id="WP_163608681.1">
    <property type="nucleotide sequence ID" value="NZ_JAABOO010000004.1"/>
</dbReference>
<evidence type="ECO:0000313" key="1">
    <source>
        <dbReference type="EMBL" id="NER15406.1"/>
    </source>
</evidence>
<accession>A0A6P0UY82</accession>
<sequence>MKKLLRRDYIADVQRKLAVAGVTSRKGTPYSDKMISHVFNGRYQNPRIEKAILDVYLERKKAAEKDLKYKNKVLGIGTED</sequence>
<reference evidence="1 2" key="1">
    <citation type="submission" date="2020-01" db="EMBL/GenBank/DDBJ databases">
        <title>Leptobacterium flavescens.</title>
        <authorList>
            <person name="Wang G."/>
        </authorList>
    </citation>
    <scope>NUCLEOTIDE SEQUENCE [LARGE SCALE GENOMIC DNA]</scope>
    <source>
        <strain evidence="1 2">KCTC 22160</strain>
    </source>
</reference>